<keyword evidence="16" id="KW-1185">Reference proteome</keyword>
<evidence type="ECO:0000259" key="14">
    <source>
        <dbReference type="SMART" id="SM00903"/>
    </source>
</evidence>
<dbReference type="InterPro" id="IPR050268">
    <property type="entry name" value="NADH-dep_flavin_reductase"/>
</dbReference>
<dbReference type="AlphaFoldDB" id="A0A2K1QDK1"/>
<dbReference type="UniPathway" id="UPA00208">
    <property type="reaction ID" value="UER00416"/>
</dbReference>
<comment type="catalytic activity">
    <reaction evidence="13">
        <text>a reduced flavin + NAD(+) = an oxidized flavin + NADH + 2 H(+)</text>
        <dbReference type="Rhea" id="RHEA:31303"/>
        <dbReference type="ChEBI" id="CHEBI:15378"/>
        <dbReference type="ChEBI" id="CHEBI:57540"/>
        <dbReference type="ChEBI" id="CHEBI:57945"/>
        <dbReference type="ChEBI" id="CHEBI:60531"/>
        <dbReference type="ChEBI" id="CHEBI:62787"/>
        <dbReference type="EC" id="1.5.1.36"/>
    </reaction>
</comment>
<evidence type="ECO:0000313" key="16">
    <source>
        <dbReference type="Proteomes" id="UP000236345"/>
    </source>
</evidence>
<dbReference type="NCBIfam" id="TIGR02296">
    <property type="entry name" value="HpaC"/>
    <property type="match status" value="1"/>
</dbReference>
<dbReference type="GO" id="GO:0006208">
    <property type="term" value="P:pyrimidine nucleobase catabolic process"/>
    <property type="evidence" value="ECO:0007669"/>
    <property type="project" value="TreeGrafter"/>
</dbReference>
<keyword evidence="6" id="KW-0058">Aromatic hydrocarbons catabolism</keyword>
<evidence type="ECO:0000313" key="15">
    <source>
        <dbReference type="EMBL" id="PNS13095.1"/>
    </source>
</evidence>
<evidence type="ECO:0000256" key="13">
    <source>
        <dbReference type="ARBA" id="ARBA00049313"/>
    </source>
</evidence>
<keyword evidence="8" id="KW-0520">NAD</keyword>
<dbReference type="GO" id="GO:0016651">
    <property type="term" value="F:oxidoreductase activity, acting on NAD(P)H"/>
    <property type="evidence" value="ECO:0007669"/>
    <property type="project" value="InterPro"/>
</dbReference>
<evidence type="ECO:0000256" key="8">
    <source>
        <dbReference type="ARBA" id="ARBA00023027"/>
    </source>
</evidence>
<comment type="caution">
    <text evidence="15">The sequence shown here is derived from an EMBL/GenBank/DDBJ whole genome shotgun (WGS) entry which is preliminary data.</text>
</comment>
<evidence type="ECO:0000256" key="4">
    <source>
        <dbReference type="ARBA" id="ARBA00015398"/>
    </source>
</evidence>
<organism evidence="15 16">
    <name type="scientific">Mixta theicola</name>
    <dbReference type="NCBI Taxonomy" id="1458355"/>
    <lineage>
        <taxon>Bacteria</taxon>
        <taxon>Pseudomonadati</taxon>
        <taxon>Pseudomonadota</taxon>
        <taxon>Gammaproteobacteria</taxon>
        <taxon>Enterobacterales</taxon>
        <taxon>Erwiniaceae</taxon>
        <taxon>Mixta</taxon>
    </lineage>
</organism>
<dbReference type="GO" id="GO:0004497">
    <property type="term" value="F:monooxygenase activity"/>
    <property type="evidence" value="ECO:0007669"/>
    <property type="project" value="UniProtKB-KW"/>
</dbReference>
<dbReference type="InterPro" id="IPR011982">
    <property type="entry name" value="HPA_mOase_red"/>
</dbReference>
<accession>A0A2K1QDK1</accession>
<evidence type="ECO:0000256" key="3">
    <source>
        <dbReference type="ARBA" id="ARBA00013272"/>
    </source>
</evidence>
<comment type="function">
    <text evidence="9">Catalyzes the reduction of free flavins (FMN, FAD and riboflavin) by NADH. Subsequently, the reduced flavins diffuse to the large HpaB component or to other electron acceptors such as cytochrome c and Fe(3+) ion.</text>
</comment>
<dbReference type="EMBL" id="NWUO01000002">
    <property type="protein sequence ID" value="PNS13095.1"/>
    <property type="molecule type" value="Genomic_DNA"/>
</dbReference>
<comment type="similarity">
    <text evidence="2">Belongs to the non-flavoprotein flavin reductase family. HpaC subfamily.</text>
</comment>
<keyword evidence="7" id="KW-0560">Oxidoreductase</keyword>
<feature type="domain" description="Flavin reductase like" evidence="14">
    <location>
        <begin position="15"/>
        <end position="162"/>
    </location>
</feature>
<dbReference type="FunFam" id="2.30.110.10:FF:000002">
    <property type="entry name" value="FMN reductase (NADH) RutF"/>
    <property type="match status" value="1"/>
</dbReference>
<dbReference type="Gene3D" id="2.30.110.10">
    <property type="entry name" value="Electron Transport, Fmn-binding Protein, Chain A"/>
    <property type="match status" value="1"/>
</dbReference>
<dbReference type="SMART" id="SM00903">
    <property type="entry name" value="Flavin_Reduct"/>
    <property type="match status" value="1"/>
</dbReference>
<dbReference type="SUPFAM" id="SSF50475">
    <property type="entry name" value="FMN-binding split barrel"/>
    <property type="match status" value="1"/>
</dbReference>
<comment type="pathway">
    <text evidence="1">Aromatic compound metabolism; 4-hydroxyphenylacetate degradation; pyruvate and succinate semialdehyde from 4-hydroxyphenylacetate: step 1/7.</text>
</comment>
<protein>
    <recommendedName>
        <fullName evidence="4">4-hydroxyphenylacetate 3-monooxygenase reductase component</fullName>
        <ecNumber evidence="3">1.5.1.36</ecNumber>
    </recommendedName>
    <alternativeName>
        <fullName evidence="11">4-HPA 3-monooxygenase small component</fullName>
    </alternativeName>
    <alternativeName>
        <fullName evidence="10">Flavin:NADH reductase</fullName>
    </alternativeName>
</protein>
<evidence type="ECO:0000256" key="5">
    <source>
        <dbReference type="ARBA" id="ARBA00022630"/>
    </source>
</evidence>
<evidence type="ECO:0000256" key="2">
    <source>
        <dbReference type="ARBA" id="ARBA00006032"/>
    </source>
</evidence>
<keyword evidence="5" id="KW-0285">Flavoprotein</keyword>
<evidence type="ECO:0000256" key="12">
    <source>
        <dbReference type="ARBA" id="ARBA00046878"/>
    </source>
</evidence>
<dbReference type="OrthoDB" id="6401628at2"/>
<dbReference type="Pfam" id="PF01613">
    <property type="entry name" value="Flavin_Reduct"/>
    <property type="match status" value="1"/>
</dbReference>
<evidence type="ECO:0000256" key="9">
    <source>
        <dbReference type="ARBA" id="ARBA00025117"/>
    </source>
</evidence>
<keyword evidence="15" id="KW-0503">Monooxygenase</keyword>
<dbReference type="RefSeq" id="WP_103058562.1">
    <property type="nucleotide sequence ID" value="NZ_BSOF01000026.1"/>
</dbReference>
<evidence type="ECO:0000256" key="10">
    <source>
        <dbReference type="ARBA" id="ARBA00031872"/>
    </source>
</evidence>
<dbReference type="EC" id="1.5.1.36" evidence="3"/>
<comment type="subunit">
    <text evidence="12">Homodimer. 4-HPA 3-monooxygenase consists of a reductase component HpaC and an oxygenase component HpaB.</text>
</comment>
<dbReference type="GO" id="GO:0051287">
    <property type="term" value="F:NAD binding"/>
    <property type="evidence" value="ECO:0007669"/>
    <property type="project" value="InterPro"/>
</dbReference>
<dbReference type="PANTHER" id="PTHR30466">
    <property type="entry name" value="FLAVIN REDUCTASE"/>
    <property type="match status" value="1"/>
</dbReference>
<name>A0A2K1QDK1_9GAMM</name>
<evidence type="ECO:0000256" key="7">
    <source>
        <dbReference type="ARBA" id="ARBA00023002"/>
    </source>
</evidence>
<proteinExistence type="inferred from homology"/>
<evidence type="ECO:0000256" key="1">
    <source>
        <dbReference type="ARBA" id="ARBA00005112"/>
    </source>
</evidence>
<dbReference type="InterPro" id="IPR012349">
    <property type="entry name" value="Split_barrel_FMN-bd"/>
</dbReference>
<dbReference type="GO" id="GO:0042602">
    <property type="term" value="F:riboflavin reductase (NADPH) activity"/>
    <property type="evidence" value="ECO:0007669"/>
    <property type="project" value="TreeGrafter"/>
</dbReference>
<reference evidence="16" key="1">
    <citation type="submission" date="2017-09" db="EMBL/GenBank/DDBJ databases">
        <authorList>
            <person name="Palmer M."/>
            <person name="Steenkamp E.T."/>
            <person name="Coetzee M.P."/>
            <person name="Avontuur J.R."/>
            <person name="Van Zyl E."/>
            <person name="Chan W.-Y."/>
            <person name="Blom J."/>
            <person name="Venter S.N."/>
        </authorList>
    </citation>
    <scope>NUCLEOTIDE SEQUENCE [LARGE SCALE GENOMIC DNA]</scope>
    <source>
        <strain evidence="16">QC88-366</strain>
    </source>
</reference>
<dbReference type="GO" id="GO:0042537">
    <property type="term" value="P:benzene-containing compound metabolic process"/>
    <property type="evidence" value="ECO:0007669"/>
    <property type="project" value="InterPro"/>
</dbReference>
<sequence>MSHEEQHRLRFRDAMASLPAAVNIVTTQGSAGRCGITATAVCSVTDTPPTLLVCVNRKSAMNPVFEQNGKMCVNVLNHEQEEMARHFAGMTALTMDQRFILEGWRDGVLKQPVLQRALASLEGDIQQIQTIGTHQLYLLEIRHITLAEEGNGLIYFKRQFHATPHSEPIPTA</sequence>
<dbReference type="Proteomes" id="UP000236345">
    <property type="component" value="Unassembled WGS sequence"/>
</dbReference>
<dbReference type="GO" id="GO:0036382">
    <property type="term" value="F:flavin reductase (NADH) activity"/>
    <property type="evidence" value="ECO:0007669"/>
    <property type="project" value="UniProtKB-EC"/>
</dbReference>
<dbReference type="InterPro" id="IPR002563">
    <property type="entry name" value="Flavin_Rdtase-like_dom"/>
</dbReference>
<gene>
    <name evidence="15" type="primary">hpaC</name>
    <name evidence="15" type="ORF">COO59_04060</name>
</gene>
<evidence type="ECO:0000256" key="11">
    <source>
        <dbReference type="ARBA" id="ARBA00032609"/>
    </source>
</evidence>
<dbReference type="GO" id="GO:0010181">
    <property type="term" value="F:FMN binding"/>
    <property type="evidence" value="ECO:0007669"/>
    <property type="project" value="InterPro"/>
</dbReference>
<evidence type="ECO:0000256" key="6">
    <source>
        <dbReference type="ARBA" id="ARBA00022797"/>
    </source>
</evidence>
<dbReference type="PANTHER" id="PTHR30466:SF1">
    <property type="entry name" value="FMN REDUCTASE (NADH) RUTF"/>
    <property type="match status" value="1"/>
</dbReference>